<dbReference type="InterPro" id="IPR013766">
    <property type="entry name" value="Thioredoxin_domain"/>
</dbReference>
<gene>
    <name evidence="6" type="ORF">EI427_12765</name>
</gene>
<evidence type="ECO:0000256" key="2">
    <source>
        <dbReference type="ARBA" id="ARBA00022982"/>
    </source>
</evidence>
<keyword evidence="7" id="KW-1185">Reference proteome</keyword>
<dbReference type="RefSeq" id="WP_126615220.1">
    <property type="nucleotide sequence ID" value="NZ_CP034562.1"/>
</dbReference>
<dbReference type="AlphaFoldDB" id="A0A3S9P4C6"/>
<dbReference type="Pfam" id="PF00085">
    <property type="entry name" value="Thioredoxin"/>
    <property type="match status" value="1"/>
</dbReference>
<evidence type="ECO:0000259" key="5">
    <source>
        <dbReference type="PROSITE" id="PS51352"/>
    </source>
</evidence>
<keyword evidence="3" id="KW-1015">Disulfide bond</keyword>
<evidence type="ECO:0000256" key="4">
    <source>
        <dbReference type="ARBA" id="ARBA00023284"/>
    </source>
</evidence>
<evidence type="ECO:0000313" key="6">
    <source>
        <dbReference type="EMBL" id="AZQ63077.1"/>
    </source>
</evidence>
<keyword evidence="4" id="KW-0676">Redox-active center</keyword>
<feature type="domain" description="Thioredoxin" evidence="5">
    <location>
        <begin position="1"/>
        <end position="109"/>
    </location>
</feature>
<protein>
    <submittedName>
        <fullName evidence="6">Thioredoxin</fullName>
    </submittedName>
</protein>
<proteinExistence type="predicted"/>
<dbReference type="PROSITE" id="PS51352">
    <property type="entry name" value="THIOREDOXIN_2"/>
    <property type="match status" value="1"/>
</dbReference>
<organism evidence="6 7">
    <name type="scientific">Flammeovirga pectinis</name>
    <dbReference type="NCBI Taxonomy" id="2494373"/>
    <lineage>
        <taxon>Bacteria</taxon>
        <taxon>Pseudomonadati</taxon>
        <taxon>Bacteroidota</taxon>
        <taxon>Cytophagia</taxon>
        <taxon>Cytophagales</taxon>
        <taxon>Flammeovirgaceae</taxon>
        <taxon>Flammeovirga</taxon>
    </lineage>
</organism>
<evidence type="ECO:0000256" key="1">
    <source>
        <dbReference type="ARBA" id="ARBA00022448"/>
    </source>
</evidence>
<evidence type="ECO:0000256" key="3">
    <source>
        <dbReference type="ARBA" id="ARBA00023157"/>
    </source>
</evidence>
<dbReference type="InterPro" id="IPR036249">
    <property type="entry name" value="Thioredoxin-like_sf"/>
</dbReference>
<name>A0A3S9P4C6_9BACT</name>
<dbReference type="SUPFAM" id="SSF52833">
    <property type="entry name" value="Thioredoxin-like"/>
    <property type="match status" value="1"/>
</dbReference>
<keyword evidence="2" id="KW-0249">Electron transport</keyword>
<dbReference type="OrthoDB" id="981626at2"/>
<dbReference type="PANTHER" id="PTHR45663">
    <property type="entry name" value="GEO12009P1"/>
    <property type="match status" value="1"/>
</dbReference>
<accession>A0A3S9P4C6</accession>
<dbReference type="InterPro" id="IPR017937">
    <property type="entry name" value="Thioredoxin_CS"/>
</dbReference>
<dbReference type="KEGG" id="fll:EI427_12765"/>
<evidence type="ECO:0000313" key="7">
    <source>
        <dbReference type="Proteomes" id="UP000267268"/>
    </source>
</evidence>
<dbReference type="GO" id="GO:0005737">
    <property type="term" value="C:cytoplasm"/>
    <property type="evidence" value="ECO:0007669"/>
    <property type="project" value="TreeGrafter"/>
</dbReference>
<dbReference type="EMBL" id="CP034562">
    <property type="protein sequence ID" value="AZQ63077.1"/>
    <property type="molecule type" value="Genomic_DNA"/>
</dbReference>
<dbReference type="PROSITE" id="PS00194">
    <property type="entry name" value="THIOREDOXIN_1"/>
    <property type="match status" value="1"/>
</dbReference>
<dbReference type="GO" id="GO:0015035">
    <property type="term" value="F:protein-disulfide reductase activity"/>
    <property type="evidence" value="ECO:0007669"/>
    <property type="project" value="TreeGrafter"/>
</dbReference>
<dbReference type="PANTHER" id="PTHR45663:SF11">
    <property type="entry name" value="GEO12009P1"/>
    <property type="match status" value="1"/>
</dbReference>
<reference evidence="6 7" key="1">
    <citation type="submission" date="2018-12" db="EMBL/GenBank/DDBJ databases">
        <title>Flammeovirga pectinis sp. nov., isolated from the gut of the Korean scallop, Patinopecten yessoensis.</title>
        <authorList>
            <person name="Bae J.-W."/>
            <person name="Jeong Y.-S."/>
            <person name="Kang W."/>
        </authorList>
    </citation>
    <scope>NUCLEOTIDE SEQUENCE [LARGE SCALE GENOMIC DNA]</scope>
    <source>
        <strain evidence="6 7">L12M1</strain>
    </source>
</reference>
<keyword evidence="1" id="KW-0813">Transport</keyword>
<dbReference type="CDD" id="cd02947">
    <property type="entry name" value="TRX_family"/>
    <property type="match status" value="1"/>
</dbReference>
<dbReference type="Proteomes" id="UP000267268">
    <property type="component" value="Chromosome 1"/>
</dbReference>
<dbReference type="Gene3D" id="3.40.30.10">
    <property type="entry name" value="Glutaredoxin"/>
    <property type="match status" value="1"/>
</dbReference>
<sequence>MLNIPSSVINLEKLDDLDKLMELNEYLILDFSTDWCPPCRVMEGTIVNLAFELEGKAKIIKIDPEVFPEVLKKYSIKGIPYFLGIQNAKIIGKAHGIVPIDQLKKLINL</sequence>